<evidence type="ECO:0000256" key="1">
    <source>
        <dbReference type="SAM" id="Phobius"/>
    </source>
</evidence>
<dbReference type="AlphaFoldDB" id="A0A7C4B9P6"/>
<evidence type="ECO:0000313" key="2">
    <source>
        <dbReference type="EMBL" id="HGI42978.1"/>
    </source>
</evidence>
<feature type="transmembrane region" description="Helical" evidence="1">
    <location>
        <begin position="129"/>
        <end position="146"/>
    </location>
</feature>
<gene>
    <name evidence="2" type="ORF">ENV17_01140</name>
</gene>
<accession>A0A7C4B9P6</accession>
<keyword evidence="1" id="KW-0812">Transmembrane</keyword>
<evidence type="ECO:0008006" key="3">
    <source>
        <dbReference type="Google" id="ProtNLM"/>
    </source>
</evidence>
<protein>
    <recommendedName>
        <fullName evidence="3">Sulphur transport domain-containing protein</fullName>
    </recommendedName>
</protein>
<organism evidence="2">
    <name type="scientific">Thermofilum pendens</name>
    <dbReference type="NCBI Taxonomy" id="2269"/>
    <lineage>
        <taxon>Archaea</taxon>
        <taxon>Thermoproteota</taxon>
        <taxon>Thermoprotei</taxon>
        <taxon>Thermofilales</taxon>
        <taxon>Thermofilaceae</taxon>
        <taxon>Thermofilum</taxon>
    </lineage>
</organism>
<keyword evidence="1" id="KW-1133">Transmembrane helix</keyword>
<keyword evidence="1" id="KW-0472">Membrane</keyword>
<dbReference type="EMBL" id="DTFI01000034">
    <property type="protein sequence ID" value="HGI42978.1"/>
    <property type="molecule type" value="Genomic_DNA"/>
</dbReference>
<feature type="transmembrane region" description="Helical" evidence="1">
    <location>
        <begin position="61"/>
        <end position="80"/>
    </location>
</feature>
<name>A0A7C4B9P6_THEPE</name>
<proteinExistence type="predicted"/>
<comment type="caution">
    <text evidence="2">The sequence shown here is derived from an EMBL/GenBank/DDBJ whole genome shotgun (WGS) entry which is preliminary data.</text>
</comment>
<sequence>MAAEGETLRALLTFAVGVAVGYISQRYAVCFISPLKRLLLLPQLVYYQIKASLREFLDESVYPGAVVGSFAAFLCLRALGYNLGQPHLRVGGVVAGFVGAVLFGYVSAAAGGCPLHMHWKAGEGDKKTWSYLLGFYLGIIYFYLFLKDLVVELAP</sequence>
<feature type="transmembrane region" description="Helical" evidence="1">
    <location>
        <begin position="92"/>
        <end position="117"/>
    </location>
</feature>
<reference evidence="2" key="1">
    <citation type="journal article" date="2020" name="mSystems">
        <title>Genome- and Community-Level Interaction Insights into Carbon Utilization and Element Cycling Functions of Hydrothermarchaeota in Hydrothermal Sediment.</title>
        <authorList>
            <person name="Zhou Z."/>
            <person name="Liu Y."/>
            <person name="Xu W."/>
            <person name="Pan J."/>
            <person name="Luo Z.H."/>
            <person name="Li M."/>
        </authorList>
    </citation>
    <scope>NUCLEOTIDE SEQUENCE [LARGE SCALE GENOMIC DNA]</scope>
    <source>
        <strain evidence="2">SpSt-735</strain>
    </source>
</reference>